<evidence type="ECO:0000313" key="2">
    <source>
        <dbReference type="EMBL" id="CAG8974726.1"/>
    </source>
</evidence>
<dbReference type="OrthoDB" id="5213630at2759"/>
<proteinExistence type="predicted"/>
<organism evidence="2 3">
    <name type="scientific">Hymenoscyphus albidus</name>
    <dbReference type="NCBI Taxonomy" id="595503"/>
    <lineage>
        <taxon>Eukaryota</taxon>
        <taxon>Fungi</taxon>
        <taxon>Dikarya</taxon>
        <taxon>Ascomycota</taxon>
        <taxon>Pezizomycotina</taxon>
        <taxon>Leotiomycetes</taxon>
        <taxon>Helotiales</taxon>
        <taxon>Helotiaceae</taxon>
        <taxon>Hymenoscyphus</taxon>
    </lineage>
</organism>
<name>A0A9N9LLG4_9HELO</name>
<feature type="region of interest" description="Disordered" evidence="1">
    <location>
        <begin position="1"/>
        <end position="24"/>
    </location>
</feature>
<sequence length="222" mass="24939">MQVDSKERLTSYRSSTQDIQKQLGLPRIWPTGLSATKKEQNPKNDKTTTTDLCARDELLRRGGCLLFNEKLTPQDSLDTKLRSIVMFDESTMRSIAPHDDDERTDNKFVQIFIRPALLKRGDTDGEKFGVFSCIDASVVMWGELPIHHASPQQSPSNPKKPSLSPRSMSEIAASPQQSPPNPKKPSLSPRSISEIARPGSSRDQGHEDVEMHDPEPRYTSRK</sequence>
<keyword evidence="3" id="KW-1185">Reference proteome</keyword>
<feature type="compositionally biased region" description="Low complexity" evidence="1">
    <location>
        <begin position="150"/>
        <end position="165"/>
    </location>
</feature>
<feature type="region of interest" description="Disordered" evidence="1">
    <location>
        <begin position="147"/>
        <end position="222"/>
    </location>
</feature>
<protein>
    <submittedName>
        <fullName evidence="2">Uncharacterized protein</fullName>
    </submittedName>
</protein>
<reference evidence="2" key="1">
    <citation type="submission" date="2021-07" db="EMBL/GenBank/DDBJ databases">
        <authorList>
            <person name="Durling M."/>
        </authorList>
    </citation>
    <scope>NUCLEOTIDE SEQUENCE</scope>
</reference>
<dbReference type="Proteomes" id="UP000701801">
    <property type="component" value="Unassembled WGS sequence"/>
</dbReference>
<comment type="caution">
    <text evidence="2">The sequence shown here is derived from an EMBL/GenBank/DDBJ whole genome shotgun (WGS) entry which is preliminary data.</text>
</comment>
<dbReference type="EMBL" id="CAJVRM010000116">
    <property type="protein sequence ID" value="CAG8974726.1"/>
    <property type="molecule type" value="Genomic_DNA"/>
</dbReference>
<evidence type="ECO:0000313" key="3">
    <source>
        <dbReference type="Proteomes" id="UP000701801"/>
    </source>
</evidence>
<feature type="compositionally biased region" description="Polar residues" evidence="1">
    <location>
        <begin position="11"/>
        <end position="20"/>
    </location>
</feature>
<feature type="compositionally biased region" description="Basic and acidic residues" evidence="1">
    <location>
        <begin position="203"/>
        <end position="222"/>
    </location>
</feature>
<accession>A0A9N9LLG4</accession>
<gene>
    <name evidence="2" type="ORF">HYALB_00000336</name>
</gene>
<evidence type="ECO:0000256" key="1">
    <source>
        <dbReference type="SAM" id="MobiDB-lite"/>
    </source>
</evidence>
<feature type="compositionally biased region" description="Basic and acidic residues" evidence="1">
    <location>
        <begin position="1"/>
        <end position="10"/>
    </location>
</feature>
<dbReference type="AlphaFoldDB" id="A0A9N9LLG4"/>